<keyword evidence="2" id="KW-1185">Reference proteome</keyword>
<comment type="caution">
    <text evidence="1">The sequence shown here is derived from an EMBL/GenBank/DDBJ whole genome shotgun (WGS) entry which is preliminary data.</text>
</comment>
<reference evidence="1" key="1">
    <citation type="submission" date="2020-11" db="EMBL/GenBank/DDBJ databases">
        <title>Isolation and identification of active actinomycetes.</title>
        <authorList>
            <person name="Sun X."/>
        </authorList>
    </citation>
    <scope>NUCLEOTIDE SEQUENCE</scope>
    <source>
        <strain evidence="1">NEAU-A11</strain>
    </source>
</reference>
<dbReference type="EMBL" id="JADQTO010000050">
    <property type="protein sequence ID" value="MBG0569017.1"/>
    <property type="molecule type" value="Genomic_DNA"/>
</dbReference>
<protein>
    <submittedName>
        <fullName evidence="1">Uncharacterized protein</fullName>
    </submittedName>
</protein>
<sequence length="136" mass="15372">MPVLGIYLQPATLFAQYLAGYVGRRVEHRGRDIGECRRWKRREVQDLLDEWIVTVWQSRPHDGLRDPPPPGRAFTPNEKCATLIEVAGYTPIASKPDDYVESLPAKWQAITASGVRIGRRADDARDLLSGPLRHPT</sequence>
<dbReference type="Proteomes" id="UP000598146">
    <property type="component" value="Unassembled WGS sequence"/>
</dbReference>
<organism evidence="1 2">
    <name type="scientific">Actinoplanes aureus</name>
    <dbReference type="NCBI Taxonomy" id="2792083"/>
    <lineage>
        <taxon>Bacteria</taxon>
        <taxon>Bacillati</taxon>
        <taxon>Actinomycetota</taxon>
        <taxon>Actinomycetes</taxon>
        <taxon>Micromonosporales</taxon>
        <taxon>Micromonosporaceae</taxon>
        <taxon>Actinoplanes</taxon>
    </lineage>
</organism>
<gene>
    <name evidence="1" type="ORF">I4J89_47165</name>
</gene>
<evidence type="ECO:0000313" key="1">
    <source>
        <dbReference type="EMBL" id="MBG0569017.1"/>
    </source>
</evidence>
<name>A0A931CJW4_9ACTN</name>
<accession>A0A931CJW4</accession>
<dbReference type="RefSeq" id="WP_196420783.1">
    <property type="nucleotide sequence ID" value="NZ_JADQTO010000050.1"/>
</dbReference>
<proteinExistence type="predicted"/>
<dbReference type="AlphaFoldDB" id="A0A931CJW4"/>
<evidence type="ECO:0000313" key="2">
    <source>
        <dbReference type="Proteomes" id="UP000598146"/>
    </source>
</evidence>